<comment type="caution">
    <text evidence="6">Lacks conserved residue(s) required for the propagation of feature annotation.</text>
</comment>
<evidence type="ECO:0000256" key="4">
    <source>
        <dbReference type="ARBA" id="ARBA00022989"/>
    </source>
</evidence>
<dbReference type="EMBL" id="CAJZAG010000003">
    <property type="protein sequence ID" value="CAG9170226.1"/>
    <property type="molecule type" value="Genomic_DNA"/>
</dbReference>
<feature type="transmembrane region" description="Helical" evidence="6">
    <location>
        <begin position="215"/>
        <end position="234"/>
    </location>
</feature>
<comment type="caution">
    <text evidence="7">The sequence shown here is derived from an EMBL/GenBank/DDBJ whole genome shotgun (WGS) entry which is preliminary data.</text>
</comment>
<dbReference type="PROSITE" id="PS50895">
    <property type="entry name" value="SURF1"/>
    <property type="match status" value="1"/>
</dbReference>
<evidence type="ECO:0000313" key="7">
    <source>
        <dbReference type="EMBL" id="CAG9170226.1"/>
    </source>
</evidence>
<dbReference type="Proteomes" id="UP000706525">
    <property type="component" value="Unassembled WGS sequence"/>
</dbReference>
<organism evidence="7 8">
    <name type="scientific">Cupriavidus pampae</name>
    <dbReference type="NCBI Taxonomy" id="659251"/>
    <lineage>
        <taxon>Bacteria</taxon>
        <taxon>Pseudomonadati</taxon>
        <taxon>Pseudomonadota</taxon>
        <taxon>Betaproteobacteria</taxon>
        <taxon>Burkholderiales</taxon>
        <taxon>Burkholderiaceae</taxon>
        <taxon>Cupriavidus</taxon>
    </lineage>
</organism>
<protein>
    <recommendedName>
        <fullName evidence="6">SURF1-like protein</fullName>
    </recommendedName>
</protein>
<keyword evidence="5 6" id="KW-0472">Membrane</keyword>
<keyword evidence="3 6" id="KW-0812">Transmembrane</keyword>
<dbReference type="PANTHER" id="PTHR23427:SF2">
    <property type="entry name" value="SURFEIT LOCUS PROTEIN 1"/>
    <property type="match status" value="1"/>
</dbReference>
<proteinExistence type="inferred from homology"/>
<evidence type="ECO:0000256" key="6">
    <source>
        <dbReference type="RuleBase" id="RU363076"/>
    </source>
</evidence>
<dbReference type="PANTHER" id="PTHR23427">
    <property type="entry name" value="SURFEIT LOCUS PROTEIN"/>
    <property type="match status" value="1"/>
</dbReference>
<dbReference type="InterPro" id="IPR002994">
    <property type="entry name" value="Surf1/Shy1"/>
</dbReference>
<dbReference type="InterPro" id="IPR045214">
    <property type="entry name" value="Surf1/Surf4"/>
</dbReference>
<keyword evidence="4 6" id="KW-1133">Transmembrane helix</keyword>
<evidence type="ECO:0000256" key="5">
    <source>
        <dbReference type="ARBA" id="ARBA00023136"/>
    </source>
</evidence>
<evidence type="ECO:0000313" key="8">
    <source>
        <dbReference type="Proteomes" id="UP000706525"/>
    </source>
</evidence>
<keyword evidence="8" id="KW-1185">Reference proteome</keyword>
<comment type="subcellular location">
    <subcellularLocation>
        <location evidence="6">Cell membrane</location>
        <topology evidence="6">Multi-pass membrane protein</topology>
    </subcellularLocation>
    <subcellularLocation>
        <location evidence="1">Membrane</location>
    </subcellularLocation>
</comment>
<gene>
    <name evidence="7" type="ORF">LMG32289_02082</name>
</gene>
<keyword evidence="6" id="KW-1003">Cell membrane</keyword>
<dbReference type="RefSeq" id="WP_223986428.1">
    <property type="nucleotide sequence ID" value="NZ_CAJZAG010000003.1"/>
</dbReference>
<reference evidence="7 8" key="1">
    <citation type="submission" date="2021-08" db="EMBL/GenBank/DDBJ databases">
        <authorList>
            <person name="Peeters C."/>
        </authorList>
    </citation>
    <scope>NUCLEOTIDE SEQUENCE [LARGE SCALE GENOMIC DNA]</scope>
    <source>
        <strain evidence="7 8">LMG 32289</strain>
    </source>
</reference>
<evidence type="ECO:0000256" key="3">
    <source>
        <dbReference type="ARBA" id="ARBA00022692"/>
    </source>
</evidence>
<dbReference type="CDD" id="cd06662">
    <property type="entry name" value="SURF1"/>
    <property type="match status" value="1"/>
</dbReference>
<evidence type="ECO:0000256" key="1">
    <source>
        <dbReference type="ARBA" id="ARBA00004370"/>
    </source>
</evidence>
<accession>A0ABN7YBV7</accession>
<evidence type="ECO:0000256" key="2">
    <source>
        <dbReference type="ARBA" id="ARBA00007165"/>
    </source>
</evidence>
<comment type="similarity">
    <text evidence="2 6">Belongs to the SURF1 family.</text>
</comment>
<dbReference type="Pfam" id="PF02104">
    <property type="entry name" value="SURF1"/>
    <property type="match status" value="1"/>
</dbReference>
<sequence length="246" mass="26619">MKLWRSPGTVPTIAAIAVMVITCVLGDWQLQRGHEKTARAQRLATLAAQEPVDLNAGDIPGGGLSDRTVRARGRFDRAHTVLLDNRPHGTDGRAGFLVVTPLRLDSGANVLVLRGWLPRDAQDRTRLAPFDTPAGDVTLNGTALDTVPRVYGLGASADAEAGRQIRQNLELQAYARELGMPLLPLVIEQTTDTRDGLARDWTPAGFGADRHYGYAFQWFGIAALMLALLIVLGVRRARQEQGAQAA</sequence>
<name>A0ABN7YBV7_9BURK</name>